<gene>
    <name evidence="1" type="ORF">FPOG_00259</name>
</gene>
<reference evidence="1 2" key="1">
    <citation type="submission" date="2012-05" db="EMBL/GenBank/DDBJ databases">
        <title>The Genome Sequence of Fusobacterium periodontium Oral Taxon 201 Strain D10.</title>
        <authorList>
            <consortium name="The Broad Institute Genome Sequencing Platform"/>
            <consortium name="The Broad Institute Genome Sequencing Center for Infectious Disease"/>
            <person name="Earl A."/>
            <person name="Ward D."/>
            <person name="Feldgarden M."/>
            <person name="Gevers D."/>
            <person name="Strauss J."/>
            <person name="Sibley C."/>
            <person name="White A."/>
            <person name="Ambrose C.E."/>
            <person name="Allen-Vercoe E."/>
            <person name="Walker B."/>
            <person name="Young S.K."/>
            <person name="Zeng Q."/>
            <person name="Gargeya S."/>
            <person name="Fitzgerald M."/>
            <person name="Haas B."/>
            <person name="Abouelleil A."/>
            <person name="Alvarado L."/>
            <person name="Arachchi H.M."/>
            <person name="Berlin A.M."/>
            <person name="Chapman S.B."/>
            <person name="Goldberg J."/>
            <person name="Griggs A."/>
            <person name="Gujja S."/>
            <person name="Hansen M."/>
            <person name="Howarth C."/>
            <person name="Imamovic A."/>
            <person name="Larimer J."/>
            <person name="McCowan C."/>
            <person name="Montmayeur A."/>
            <person name="Murphy C."/>
            <person name="Neiman D."/>
            <person name="Pearson M."/>
            <person name="Priest M."/>
            <person name="Roberts A."/>
            <person name="Saif S."/>
            <person name="Shea T."/>
            <person name="Sisk P."/>
            <person name="Sykes S."/>
            <person name="Wortman J."/>
            <person name="Nusbaum C."/>
            <person name="Birren B."/>
        </authorList>
    </citation>
    <scope>NUCLEOTIDE SEQUENCE [LARGE SCALE GENOMIC DNA]</scope>
    <source>
        <strain evidence="1 2">D10</strain>
    </source>
</reference>
<protein>
    <submittedName>
        <fullName evidence="1">Uncharacterized protein</fullName>
    </submittedName>
</protein>
<dbReference type="HOGENOM" id="CLU_3099173_0_0_0"/>
<dbReference type="AlphaFoldDB" id="K1GH74"/>
<evidence type="ECO:0000313" key="2">
    <source>
        <dbReference type="Proteomes" id="UP000005809"/>
    </source>
</evidence>
<organism evidence="1 2">
    <name type="scientific">Fusobacterium periodonticum D10</name>
    <dbReference type="NCBI Taxonomy" id="620833"/>
    <lineage>
        <taxon>Bacteria</taxon>
        <taxon>Fusobacteriati</taxon>
        <taxon>Fusobacteriota</taxon>
        <taxon>Fusobacteriia</taxon>
        <taxon>Fusobacteriales</taxon>
        <taxon>Fusobacteriaceae</taxon>
        <taxon>Fusobacterium</taxon>
    </lineage>
</organism>
<comment type="caution">
    <text evidence="1">The sequence shown here is derived from an EMBL/GenBank/DDBJ whole genome shotgun (WGS) entry which is preliminary data.</text>
</comment>
<name>K1GH74_9FUSO</name>
<dbReference type="EMBL" id="ACIF01000220">
    <property type="protein sequence ID" value="EKA93469.1"/>
    <property type="molecule type" value="Genomic_DNA"/>
</dbReference>
<evidence type="ECO:0000313" key="1">
    <source>
        <dbReference type="EMBL" id="EKA93469.1"/>
    </source>
</evidence>
<dbReference type="PATRIC" id="fig|620833.3.peg.1262"/>
<proteinExistence type="predicted"/>
<accession>K1GH74</accession>
<dbReference type="Proteomes" id="UP000005809">
    <property type="component" value="Unassembled WGS sequence"/>
</dbReference>
<dbReference type="RefSeq" id="WP_005967460.1">
    <property type="nucleotide sequence ID" value="NZ_JH815384.1"/>
</dbReference>
<sequence length="51" mass="6268">MTEEDRKFYKWALEKVLNFEANELKLQEFNRFKILLKKNDTFVFKKVRGAI</sequence>